<keyword evidence="3 6" id="KW-0442">Lipid degradation</keyword>
<evidence type="ECO:0000256" key="5">
    <source>
        <dbReference type="PROSITE-ProRule" id="PRU01161"/>
    </source>
</evidence>
<sequence length="442" mass="47494">MAMLLDSGFDVDKLSYEIFSILENKFLFGASSFVYDDAKPSKNLGLDPTQKGVGVSVRSVSSESKVRILSIDGAGPTNGILSAVSLQRLESRLRQKSGNPNACIADYFDVVAGSGTGGVLAALLFTRGKDGRPMFTADQALSFVVQNGRKLNPSPSSVLRRALGSPRKALEKLLKKTFGDFTLKDTLKSVLIPCYDLSSRGSFVFSRADALEMDGYDFRMSDVCLATSADPTVIGTVEMRSVDGKTKIMAVDGGLTMNNPTAAAITHVLNNKQEFPLCNGVENVLVVSLGNGESSFGVDSVDSSPARFLRIAGEETSGVVDQAVSMAFGPFRTSNYVRIQANGIIAKSHGVNLEKTIKLKSQKNILDIAEQMLSQKNVDSVLFQGKKMVENTNLETLELISGELMKEQERRKSSILPTVSLKQVFTSPRTSSSTTVSSSSSC</sequence>
<dbReference type="EMBL" id="JAIWQS010000007">
    <property type="protein sequence ID" value="KAJ8758628.1"/>
    <property type="molecule type" value="Genomic_DNA"/>
</dbReference>
<evidence type="ECO:0000256" key="4">
    <source>
        <dbReference type="ARBA" id="ARBA00023098"/>
    </source>
</evidence>
<dbReference type="GO" id="GO:0016042">
    <property type="term" value="P:lipid catabolic process"/>
    <property type="evidence" value="ECO:0007669"/>
    <property type="project" value="UniProtKB-KW"/>
</dbReference>
<keyword evidence="2 6" id="KW-0378">Hydrolase</keyword>
<comment type="function">
    <text evidence="6">Lipolytic acyl hydrolase (LAH).</text>
</comment>
<comment type="caution">
    <text evidence="5">Lacks conserved residue(s) required for the propagation of feature annotation.</text>
</comment>
<evidence type="ECO:0000313" key="8">
    <source>
        <dbReference type="EMBL" id="KAJ8758628.1"/>
    </source>
</evidence>
<dbReference type="GO" id="GO:0016787">
    <property type="term" value="F:hydrolase activity"/>
    <property type="evidence" value="ECO:0007669"/>
    <property type="project" value="UniProtKB-KW"/>
</dbReference>
<comment type="domain">
    <text evidence="6">The nitrogen atoms of the two glycine residues in the GGXR motif define the oxyanion hole, and stabilize the oxyanion that forms during the nucleophilic attack by the catalytic serine during substrate cleavage.</text>
</comment>
<evidence type="ECO:0000256" key="1">
    <source>
        <dbReference type="ARBA" id="ARBA00010240"/>
    </source>
</evidence>
<comment type="similarity">
    <text evidence="1 6">Belongs to the patatin family.</text>
</comment>
<dbReference type="AlphaFoldDB" id="A0AAV8SX91"/>
<evidence type="ECO:0000313" key="9">
    <source>
        <dbReference type="Proteomes" id="UP001159364"/>
    </source>
</evidence>
<dbReference type="SUPFAM" id="SSF52151">
    <property type="entry name" value="FabD/lysophospholipase-like"/>
    <property type="match status" value="1"/>
</dbReference>
<keyword evidence="4 6" id="KW-0443">Lipid metabolism</keyword>
<comment type="caution">
    <text evidence="8">The sequence shown here is derived from an EMBL/GenBank/DDBJ whole genome shotgun (WGS) entry which is preliminary data.</text>
</comment>
<dbReference type="InterPro" id="IPR016035">
    <property type="entry name" value="Acyl_Trfase/lysoPLipase"/>
</dbReference>
<dbReference type="PROSITE" id="PS51635">
    <property type="entry name" value="PNPLA"/>
    <property type="match status" value="1"/>
</dbReference>
<evidence type="ECO:0000256" key="6">
    <source>
        <dbReference type="RuleBase" id="RU361262"/>
    </source>
</evidence>
<reference evidence="8 9" key="1">
    <citation type="submission" date="2021-09" db="EMBL/GenBank/DDBJ databases">
        <title>Genomic insights and catalytic innovation underlie evolution of tropane alkaloids biosynthesis.</title>
        <authorList>
            <person name="Wang Y.-J."/>
            <person name="Tian T."/>
            <person name="Huang J.-P."/>
            <person name="Huang S.-X."/>
        </authorList>
    </citation>
    <scope>NUCLEOTIDE SEQUENCE [LARGE SCALE GENOMIC DNA]</scope>
    <source>
        <strain evidence="8">KIB-2018</strain>
        <tissue evidence="8">Leaf</tissue>
    </source>
</reference>
<feature type="domain" description="PNPLA" evidence="7">
    <location>
        <begin position="70"/>
        <end position="265"/>
    </location>
</feature>
<evidence type="ECO:0000259" key="7">
    <source>
        <dbReference type="PROSITE" id="PS51635"/>
    </source>
</evidence>
<organism evidence="8 9">
    <name type="scientific">Erythroxylum novogranatense</name>
    <dbReference type="NCBI Taxonomy" id="1862640"/>
    <lineage>
        <taxon>Eukaryota</taxon>
        <taxon>Viridiplantae</taxon>
        <taxon>Streptophyta</taxon>
        <taxon>Embryophyta</taxon>
        <taxon>Tracheophyta</taxon>
        <taxon>Spermatophyta</taxon>
        <taxon>Magnoliopsida</taxon>
        <taxon>eudicotyledons</taxon>
        <taxon>Gunneridae</taxon>
        <taxon>Pentapetalae</taxon>
        <taxon>rosids</taxon>
        <taxon>fabids</taxon>
        <taxon>Malpighiales</taxon>
        <taxon>Erythroxylaceae</taxon>
        <taxon>Erythroxylum</taxon>
    </lineage>
</organism>
<evidence type="ECO:0000256" key="2">
    <source>
        <dbReference type="ARBA" id="ARBA00022801"/>
    </source>
</evidence>
<dbReference type="Pfam" id="PF01734">
    <property type="entry name" value="Patatin"/>
    <property type="match status" value="1"/>
</dbReference>
<feature type="short sequence motif" description="DGA/G" evidence="5">
    <location>
        <begin position="252"/>
        <end position="254"/>
    </location>
</feature>
<dbReference type="Proteomes" id="UP001159364">
    <property type="component" value="Linkage Group LG07"/>
</dbReference>
<evidence type="ECO:0000256" key="3">
    <source>
        <dbReference type="ARBA" id="ARBA00022963"/>
    </source>
</evidence>
<keyword evidence="9" id="KW-1185">Reference proteome</keyword>
<dbReference type="PANTHER" id="PTHR32241">
    <property type="entry name" value="PATATIN-LIKE PROTEIN 6"/>
    <property type="match status" value="1"/>
</dbReference>
<dbReference type="PANTHER" id="PTHR32241:SF12">
    <property type="entry name" value="OS03G0784100 PROTEIN"/>
    <property type="match status" value="1"/>
</dbReference>
<dbReference type="InterPro" id="IPR002641">
    <property type="entry name" value="PNPLA_dom"/>
</dbReference>
<dbReference type="EC" id="3.1.1.-" evidence="6"/>
<gene>
    <name evidence="8" type="ORF">K2173_000349</name>
</gene>
<dbReference type="Gene3D" id="3.40.1090.10">
    <property type="entry name" value="Cytosolic phospholipase A2 catalytic domain"/>
    <property type="match status" value="1"/>
</dbReference>
<name>A0AAV8SX91_9ROSI</name>
<accession>A0AAV8SX91</accession>
<proteinExistence type="inferred from homology"/>
<protein>
    <recommendedName>
        <fullName evidence="6">Patatin</fullName>
        <ecNumber evidence="6">3.1.1.-</ecNumber>
    </recommendedName>
</protein>